<proteinExistence type="predicted"/>
<dbReference type="OrthoDB" id="529208at2"/>
<evidence type="ECO:0000256" key="1">
    <source>
        <dbReference type="ARBA" id="ARBA00022603"/>
    </source>
</evidence>
<protein>
    <submittedName>
        <fullName evidence="4">Class I SAM-dependent methyltransferase</fullName>
    </submittedName>
</protein>
<comment type="caution">
    <text evidence="4">The sequence shown here is derived from an EMBL/GenBank/DDBJ whole genome shotgun (WGS) entry which is preliminary data.</text>
</comment>
<accession>A0A411Z6W4</accession>
<dbReference type="RefSeq" id="WP_118149519.1">
    <property type="nucleotide sequence ID" value="NZ_QWEY01000001.1"/>
</dbReference>
<evidence type="ECO:0000259" key="3">
    <source>
        <dbReference type="Pfam" id="PF13649"/>
    </source>
</evidence>
<dbReference type="AlphaFoldDB" id="A0A411Z6W4"/>
<dbReference type="Gene3D" id="3.40.50.150">
    <property type="entry name" value="Vaccinia Virus protein VP39"/>
    <property type="match status" value="1"/>
</dbReference>
<keyword evidence="1 4" id="KW-0489">Methyltransferase</keyword>
<keyword evidence="5" id="KW-1185">Reference proteome</keyword>
<gene>
    <name evidence="4" type="ORF">D1012_01225</name>
</gene>
<evidence type="ECO:0000313" key="4">
    <source>
        <dbReference type="EMBL" id="RGP38775.1"/>
    </source>
</evidence>
<name>A0A411Z6W4_9RHOB</name>
<evidence type="ECO:0000313" key="5">
    <source>
        <dbReference type="Proteomes" id="UP000284547"/>
    </source>
</evidence>
<keyword evidence="2 4" id="KW-0808">Transferase</keyword>
<reference evidence="4 5" key="1">
    <citation type="submission" date="2018-08" db="EMBL/GenBank/DDBJ databases">
        <title>Flavobacterium tibetense sp. nov., isolated from a wetland YonghuCo on Tibetan Plateau.</title>
        <authorList>
            <person name="Phurbu D."/>
            <person name="Lu H."/>
            <person name="Xing P."/>
        </authorList>
    </citation>
    <scope>NUCLEOTIDE SEQUENCE [LARGE SCALE GENOMIC DNA]</scope>
    <source>
        <strain evidence="4 5">DJC</strain>
    </source>
</reference>
<dbReference type="EMBL" id="QWEY01000001">
    <property type="protein sequence ID" value="RGP38775.1"/>
    <property type="molecule type" value="Genomic_DNA"/>
</dbReference>
<dbReference type="InterPro" id="IPR041698">
    <property type="entry name" value="Methyltransf_25"/>
</dbReference>
<sequence length="332" mass="36462">MNFDLNATTAFDASIPVGPEAPVPLEEALGFVDRVFGIDTILSDKSLEIVAKYYRQSIPGYAAIYNRWQCMHLALHEPHLDEEGAFFAQAQVVSDLLTSAPGQRVLELGCGLGANTLHLAARHPGTDFIGLDLMAEHVTRARAKASNLPNASFRCASFDALPEDAEGFDVIFAVETLCYARSTDDLALRLARLLRPGGWVVIFDAHRKEGFETFPVALVTAARLYEATTAVTRGFHRDGAWERALTAAGLVAASESITAKTHQGLATLHRRATKVFVDPKWRLMLRTMPRYFARNAVAGLLGYHVCFGDGPEPDPERGVIAYQQIMARKDVY</sequence>
<dbReference type="SUPFAM" id="SSF53335">
    <property type="entry name" value="S-adenosyl-L-methionine-dependent methyltransferases"/>
    <property type="match status" value="1"/>
</dbReference>
<dbReference type="GO" id="GO:0008168">
    <property type="term" value="F:methyltransferase activity"/>
    <property type="evidence" value="ECO:0007669"/>
    <property type="project" value="UniProtKB-KW"/>
</dbReference>
<organism evidence="4 5">
    <name type="scientific">Pseudotabrizicola alkalilacus</name>
    <dbReference type="NCBI Taxonomy" id="2305252"/>
    <lineage>
        <taxon>Bacteria</taxon>
        <taxon>Pseudomonadati</taxon>
        <taxon>Pseudomonadota</taxon>
        <taxon>Alphaproteobacteria</taxon>
        <taxon>Rhodobacterales</taxon>
        <taxon>Paracoccaceae</taxon>
        <taxon>Pseudotabrizicola</taxon>
    </lineage>
</organism>
<dbReference type="Proteomes" id="UP000284547">
    <property type="component" value="Unassembled WGS sequence"/>
</dbReference>
<dbReference type="PANTHER" id="PTHR43861:SF1">
    <property type="entry name" value="TRANS-ACONITATE 2-METHYLTRANSFERASE"/>
    <property type="match status" value="1"/>
</dbReference>
<dbReference type="CDD" id="cd02440">
    <property type="entry name" value="AdoMet_MTases"/>
    <property type="match status" value="1"/>
</dbReference>
<dbReference type="Pfam" id="PF13649">
    <property type="entry name" value="Methyltransf_25"/>
    <property type="match status" value="1"/>
</dbReference>
<feature type="domain" description="Methyltransferase" evidence="3">
    <location>
        <begin position="105"/>
        <end position="198"/>
    </location>
</feature>
<dbReference type="GO" id="GO:0032259">
    <property type="term" value="P:methylation"/>
    <property type="evidence" value="ECO:0007669"/>
    <property type="project" value="UniProtKB-KW"/>
</dbReference>
<dbReference type="PANTHER" id="PTHR43861">
    <property type="entry name" value="TRANS-ACONITATE 2-METHYLTRANSFERASE-RELATED"/>
    <property type="match status" value="1"/>
</dbReference>
<dbReference type="InterPro" id="IPR029063">
    <property type="entry name" value="SAM-dependent_MTases_sf"/>
</dbReference>
<evidence type="ECO:0000256" key="2">
    <source>
        <dbReference type="ARBA" id="ARBA00022679"/>
    </source>
</evidence>